<dbReference type="GO" id="GO:0019773">
    <property type="term" value="C:proteasome core complex, alpha-subunit complex"/>
    <property type="evidence" value="ECO:0007669"/>
    <property type="project" value="UniProtKB-UniRule"/>
</dbReference>
<comment type="caution">
    <text evidence="4">The sequence shown here is derived from an EMBL/GenBank/DDBJ whole genome shotgun (WGS) entry which is preliminary data.</text>
</comment>
<feature type="compositionally biased region" description="Acidic residues" evidence="3">
    <location>
        <begin position="246"/>
        <end position="255"/>
    </location>
</feature>
<dbReference type="SUPFAM" id="SSF56235">
    <property type="entry name" value="N-terminal nucleophile aminohydrolases (Ntn hydrolases)"/>
    <property type="match status" value="1"/>
</dbReference>
<evidence type="ECO:0000313" key="4">
    <source>
        <dbReference type="EMBL" id="KHN97741.1"/>
    </source>
</evidence>
<evidence type="ECO:0000313" key="5">
    <source>
        <dbReference type="Proteomes" id="UP000030816"/>
    </source>
</evidence>
<protein>
    <submittedName>
        <fullName evidence="4">Proteasome, subunit alpha/beta</fullName>
    </submittedName>
</protein>
<dbReference type="Pfam" id="PF00227">
    <property type="entry name" value="Proteasome"/>
    <property type="match status" value="2"/>
</dbReference>
<dbReference type="STRING" id="1081103.A0A0B2WP00"/>
<proteinExistence type="inferred from homology"/>
<evidence type="ECO:0000256" key="2">
    <source>
        <dbReference type="PROSITE-ProRule" id="PRU00808"/>
    </source>
</evidence>
<dbReference type="HOGENOM" id="CLU_035750_4_1_1"/>
<name>A0A0B2WP00_METAS</name>
<evidence type="ECO:0000256" key="3">
    <source>
        <dbReference type="SAM" id="MobiDB-lite"/>
    </source>
</evidence>
<dbReference type="Gene3D" id="3.60.20.10">
    <property type="entry name" value="Glutamine Phosphoribosylpyrophosphate, subunit 1, domain 1"/>
    <property type="match status" value="1"/>
</dbReference>
<dbReference type="OrthoDB" id="431557at2759"/>
<dbReference type="CDD" id="cd03750">
    <property type="entry name" value="proteasome_alpha_type_2"/>
    <property type="match status" value="1"/>
</dbReference>
<dbReference type="PROSITE" id="PS51475">
    <property type="entry name" value="PROTEASOME_ALPHA_2"/>
    <property type="match status" value="1"/>
</dbReference>
<dbReference type="AlphaFoldDB" id="A0A0B2WP00"/>
<comment type="similarity">
    <text evidence="2">Belongs to the peptidase T1A family.</text>
</comment>
<feature type="region of interest" description="Disordered" evidence="3">
    <location>
        <begin position="246"/>
        <end position="276"/>
    </location>
</feature>
<dbReference type="RefSeq" id="XP_040678807.1">
    <property type="nucleotide sequence ID" value="XM_040822928.1"/>
</dbReference>
<dbReference type="EMBL" id="AZHE01000009">
    <property type="protein sequence ID" value="KHN97741.1"/>
    <property type="molecule type" value="Genomic_DNA"/>
</dbReference>
<organism evidence="4 5">
    <name type="scientific">Metarhizium album (strain ARSEF 1941)</name>
    <dbReference type="NCBI Taxonomy" id="1081103"/>
    <lineage>
        <taxon>Eukaryota</taxon>
        <taxon>Fungi</taxon>
        <taxon>Dikarya</taxon>
        <taxon>Ascomycota</taxon>
        <taxon>Pezizomycotina</taxon>
        <taxon>Sordariomycetes</taxon>
        <taxon>Hypocreomycetidae</taxon>
        <taxon>Hypocreales</taxon>
        <taxon>Clavicipitaceae</taxon>
        <taxon>Metarhizium</taxon>
    </lineage>
</organism>
<dbReference type="InterPro" id="IPR029055">
    <property type="entry name" value="Ntn_hydrolases_N"/>
</dbReference>
<dbReference type="GO" id="GO:0051603">
    <property type="term" value="P:proteolysis involved in protein catabolic process"/>
    <property type="evidence" value="ECO:0007669"/>
    <property type="project" value="InterPro"/>
</dbReference>
<dbReference type="GeneID" id="63738585"/>
<accession>A0A0B2WP00</accession>
<evidence type="ECO:0000256" key="1">
    <source>
        <dbReference type="ARBA" id="ARBA00022942"/>
    </source>
</evidence>
<reference evidence="4 5" key="1">
    <citation type="journal article" date="2014" name="Proc. Natl. Acad. Sci. U.S.A.">
        <title>Trajectory and genomic determinants of fungal-pathogen speciation and host adaptation.</title>
        <authorList>
            <person name="Hu X."/>
            <person name="Xiao G."/>
            <person name="Zheng P."/>
            <person name="Shang Y."/>
            <person name="Su Y."/>
            <person name="Zhang X."/>
            <person name="Liu X."/>
            <person name="Zhan S."/>
            <person name="St Leger R.J."/>
            <person name="Wang C."/>
        </authorList>
    </citation>
    <scope>NUCLEOTIDE SEQUENCE [LARGE SCALE GENOMIC DNA]</scope>
    <source>
        <strain evidence="4 5">ARSEF 1941</strain>
    </source>
</reference>
<keyword evidence="5" id="KW-1185">Reference proteome</keyword>
<dbReference type="InterPro" id="IPR001353">
    <property type="entry name" value="Proteasome_sua/b"/>
</dbReference>
<dbReference type="Proteomes" id="UP000030816">
    <property type="component" value="Unassembled WGS sequence"/>
</dbReference>
<dbReference type="InterPro" id="IPR023332">
    <property type="entry name" value="Proteasome_alpha-type"/>
</dbReference>
<keyword evidence="1 2" id="KW-0647">Proteasome</keyword>
<sequence>MKTVTQSCAASRTFSLQVGVEATSSWTRKTKAIKPKDRVHCGKTKTGKEAGGSSEFGQTHSPGKRKLPDQLDAQLRPCLGDRRPTLLWREHPSCFDIVNFPISHSTGPIPPNPFFGDLCSYGGSIFILSDNVLSQGITALGIKATNGIVLATEKKSSSPLADQSSVSKISNITPNIGAVYSGMGPDYRVLVDRARKVSHTGYKRVYNEYPPTRILVQDVARVMQEATQSAGVRPYGVSMLVAGWDDGIEPEDETPAAEGEEKKPTSKTGGIQKGGPMLYQVDPTGSYFPWKATAIGKSATKAKTFLEKRYSEELELEDAIHIALLTLKDNIEGEMNGDSIEIGIVGPPADHLLGIEGVEGATGPRFRKLTPQEIEDYLTSL</sequence>
<dbReference type="PANTHER" id="PTHR11599">
    <property type="entry name" value="PROTEASOME SUBUNIT ALPHA/BETA"/>
    <property type="match status" value="1"/>
</dbReference>
<dbReference type="InterPro" id="IPR050115">
    <property type="entry name" value="Proteasome_alpha"/>
</dbReference>
<gene>
    <name evidence="4" type="ORF">MAM_04130</name>
</gene>
<feature type="region of interest" description="Disordered" evidence="3">
    <location>
        <begin position="41"/>
        <end position="67"/>
    </location>
</feature>